<sequence length="49" mass="5828">MKSIIAVFFSESLSKYPIVIPGHQDQLKDFSREKFFLRALWQQLWVLSV</sequence>
<evidence type="ECO:0000313" key="2">
    <source>
        <dbReference type="Proteomes" id="UP000248882"/>
    </source>
</evidence>
<dbReference type="AlphaFoldDB" id="A0A2W7QCN1"/>
<gene>
    <name evidence="1" type="ORF">LV85_04314</name>
</gene>
<dbReference type="EMBL" id="QKZT01000033">
    <property type="protein sequence ID" value="PZX46358.1"/>
    <property type="molecule type" value="Genomic_DNA"/>
</dbReference>
<keyword evidence="2" id="KW-1185">Reference proteome</keyword>
<proteinExistence type="predicted"/>
<evidence type="ECO:0000313" key="1">
    <source>
        <dbReference type="EMBL" id="PZX46358.1"/>
    </source>
</evidence>
<protein>
    <submittedName>
        <fullName evidence="1">Uncharacterized protein</fullName>
    </submittedName>
</protein>
<name>A0A2W7QCN1_9BACT</name>
<organism evidence="1 2">
    <name type="scientific">Algoriphagus chordae</name>
    <dbReference type="NCBI Taxonomy" id="237019"/>
    <lineage>
        <taxon>Bacteria</taxon>
        <taxon>Pseudomonadati</taxon>
        <taxon>Bacteroidota</taxon>
        <taxon>Cytophagia</taxon>
        <taxon>Cytophagales</taxon>
        <taxon>Cyclobacteriaceae</taxon>
        <taxon>Algoriphagus</taxon>
    </lineage>
</organism>
<reference evidence="1 2" key="1">
    <citation type="submission" date="2018-06" db="EMBL/GenBank/DDBJ databases">
        <title>Genomic Encyclopedia of Archaeal and Bacterial Type Strains, Phase II (KMG-II): from individual species to whole genera.</title>
        <authorList>
            <person name="Goeker M."/>
        </authorList>
    </citation>
    <scope>NUCLEOTIDE SEQUENCE [LARGE SCALE GENOMIC DNA]</scope>
    <source>
        <strain evidence="1 2">DSM 19830</strain>
    </source>
</reference>
<dbReference type="Proteomes" id="UP000248882">
    <property type="component" value="Unassembled WGS sequence"/>
</dbReference>
<comment type="caution">
    <text evidence="1">The sequence shown here is derived from an EMBL/GenBank/DDBJ whole genome shotgun (WGS) entry which is preliminary data.</text>
</comment>
<accession>A0A2W7QCN1</accession>